<dbReference type="EMBL" id="VZPX01000108">
    <property type="protein sequence ID" value="KAB0464325.1"/>
    <property type="molecule type" value="Genomic_DNA"/>
</dbReference>
<dbReference type="Gene3D" id="2.180.10.10">
    <property type="entry name" value="RHS repeat-associated core"/>
    <property type="match status" value="1"/>
</dbReference>
<dbReference type="RefSeq" id="WP_211368518.1">
    <property type="nucleotide sequence ID" value="NZ_VZPX01000108.1"/>
</dbReference>
<dbReference type="InterPro" id="IPR045351">
    <property type="entry name" value="DUF6531"/>
</dbReference>
<dbReference type="AlphaFoldDB" id="A0A7V7NP91"/>
<comment type="caution">
    <text evidence="2">The sequence shown here is derived from an EMBL/GenBank/DDBJ whole genome shotgun (WGS) entry which is preliminary data.</text>
</comment>
<sequence length="243" mass="26543">MATIIGGNGLGHFDPQGQASIKLGGNNGLQINASSGNLVLHHQDQTLVSKGLDLSLVRTYNSQGQQQDGNGDNWRFSFEQEIQVAGSVIKRVSGDGHASVFHAKGSGYESTAGAGAHDSLIRQSKEWVYEEGSTGVKEYYDADSGRMLRAEDRFGNQTHYRYQGERLTAVQSVNGEELRFVFDAKGQLTRIDSWTEDSAGNLTHSHSKVHYGYDAKGRLSSVKVDLSPEDKSITDGQVLTTRY</sequence>
<accession>A0A7V7NP91</accession>
<gene>
    <name evidence="2" type="ORF">F7Q91_24710</name>
</gene>
<proteinExistence type="predicted"/>
<dbReference type="Proteomes" id="UP000423756">
    <property type="component" value="Unassembled WGS sequence"/>
</dbReference>
<reference evidence="2 3" key="1">
    <citation type="submission" date="2019-09" db="EMBL/GenBank/DDBJ databases">
        <title>Draft genome sequences of 48 bacterial type strains from the CCUG.</title>
        <authorList>
            <person name="Tunovic T."/>
            <person name="Pineiro-Iglesias B."/>
            <person name="Unosson C."/>
            <person name="Inganas E."/>
            <person name="Ohlen M."/>
            <person name="Cardew S."/>
            <person name="Jensie-Markopoulos S."/>
            <person name="Salva-Serra F."/>
            <person name="Jaen-Luchoro D."/>
            <person name="Karlsson R."/>
            <person name="Svensson-Stadler L."/>
            <person name="Chun J."/>
            <person name="Moore E."/>
        </authorList>
    </citation>
    <scope>NUCLEOTIDE SEQUENCE [LARGE SCALE GENOMIC DNA]</scope>
    <source>
        <strain evidence="2 3">CCUG 48643</strain>
    </source>
</reference>
<evidence type="ECO:0000313" key="2">
    <source>
        <dbReference type="EMBL" id="KAB0464325.1"/>
    </source>
</evidence>
<organism evidence="2 3">
    <name type="scientific">Vibrio chagasii</name>
    <dbReference type="NCBI Taxonomy" id="170679"/>
    <lineage>
        <taxon>Bacteria</taxon>
        <taxon>Pseudomonadati</taxon>
        <taxon>Pseudomonadota</taxon>
        <taxon>Gammaproteobacteria</taxon>
        <taxon>Vibrionales</taxon>
        <taxon>Vibrionaceae</taxon>
        <taxon>Vibrio</taxon>
    </lineage>
</organism>
<dbReference type="Pfam" id="PF20148">
    <property type="entry name" value="DUF6531"/>
    <property type="match status" value="1"/>
</dbReference>
<feature type="domain" description="DUF6531" evidence="1">
    <location>
        <begin position="30"/>
        <end position="101"/>
    </location>
</feature>
<evidence type="ECO:0000313" key="3">
    <source>
        <dbReference type="Proteomes" id="UP000423756"/>
    </source>
</evidence>
<evidence type="ECO:0000259" key="1">
    <source>
        <dbReference type="Pfam" id="PF20148"/>
    </source>
</evidence>
<name>A0A7V7NP91_9VIBR</name>
<feature type="non-terminal residue" evidence="2">
    <location>
        <position position="243"/>
    </location>
</feature>
<protein>
    <recommendedName>
        <fullName evidence="1">DUF6531 domain-containing protein</fullName>
    </recommendedName>
</protein>